<keyword evidence="5" id="KW-1185">Reference proteome</keyword>
<feature type="region of interest" description="Disordered" evidence="1">
    <location>
        <begin position="410"/>
        <end position="445"/>
    </location>
</feature>
<dbReference type="Pfam" id="PF14291">
    <property type="entry name" value="DUF4371"/>
    <property type="match status" value="1"/>
</dbReference>
<feature type="compositionally biased region" description="Basic and acidic residues" evidence="1">
    <location>
        <begin position="410"/>
        <end position="419"/>
    </location>
</feature>
<dbReference type="InterPro" id="IPR025398">
    <property type="entry name" value="DUF4371"/>
</dbReference>
<accession>A0A1E5WJN3</accession>
<evidence type="ECO:0000259" key="3">
    <source>
        <dbReference type="Pfam" id="PF14291"/>
    </source>
</evidence>
<feature type="region of interest" description="Disordered" evidence="1">
    <location>
        <begin position="53"/>
        <end position="84"/>
    </location>
</feature>
<protein>
    <recommendedName>
        <fullName evidence="3">DUF4371 domain-containing protein</fullName>
    </recommendedName>
</protein>
<gene>
    <name evidence="4" type="ORF">BAE44_0001439</name>
</gene>
<dbReference type="Proteomes" id="UP000095767">
    <property type="component" value="Unassembled WGS sequence"/>
</dbReference>
<evidence type="ECO:0000313" key="5">
    <source>
        <dbReference type="Proteomes" id="UP000095767"/>
    </source>
</evidence>
<dbReference type="STRING" id="888268.A0A1E5WJN3"/>
<keyword evidence="2" id="KW-0732">Signal</keyword>
<feature type="signal peptide" evidence="2">
    <location>
        <begin position="1"/>
        <end position="23"/>
    </location>
</feature>
<evidence type="ECO:0000256" key="2">
    <source>
        <dbReference type="SAM" id="SignalP"/>
    </source>
</evidence>
<dbReference type="InterPro" id="IPR055298">
    <property type="entry name" value="AtLOH3-like"/>
</dbReference>
<feature type="domain" description="DUF4371" evidence="3">
    <location>
        <begin position="135"/>
        <end position="247"/>
    </location>
</feature>
<feature type="chain" id="PRO_5009189312" description="DUF4371 domain-containing protein" evidence="2">
    <location>
        <begin position="24"/>
        <end position="557"/>
    </location>
</feature>
<evidence type="ECO:0000256" key="1">
    <source>
        <dbReference type="SAM" id="MobiDB-lite"/>
    </source>
</evidence>
<dbReference type="PANTHER" id="PTHR11697:SF230">
    <property type="entry name" value="ZINC FINGER, MYM DOMAIN CONTAINING 1"/>
    <property type="match status" value="1"/>
</dbReference>
<dbReference type="PANTHER" id="PTHR11697">
    <property type="entry name" value="GENERAL TRANSCRIPTION FACTOR 2-RELATED ZINC FINGER PROTEIN"/>
    <property type="match status" value="1"/>
</dbReference>
<organism evidence="4 5">
    <name type="scientific">Dichanthelium oligosanthes</name>
    <dbReference type="NCBI Taxonomy" id="888268"/>
    <lineage>
        <taxon>Eukaryota</taxon>
        <taxon>Viridiplantae</taxon>
        <taxon>Streptophyta</taxon>
        <taxon>Embryophyta</taxon>
        <taxon>Tracheophyta</taxon>
        <taxon>Spermatophyta</taxon>
        <taxon>Magnoliopsida</taxon>
        <taxon>Liliopsida</taxon>
        <taxon>Poales</taxon>
        <taxon>Poaceae</taxon>
        <taxon>PACMAD clade</taxon>
        <taxon>Panicoideae</taxon>
        <taxon>Panicodae</taxon>
        <taxon>Paniceae</taxon>
        <taxon>Dichantheliinae</taxon>
        <taxon>Dichanthelium</taxon>
    </lineage>
</organism>
<name>A0A1E5WJN3_9POAL</name>
<dbReference type="EMBL" id="LWDX02005127">
    <property type="protein sequence ID" value="OEL37544.1"/>
    <property type="molecule type" value="Genomic_DNA"/>
</dbReference>
<dbReference type="AlphaFoldDB" id="A0A1E5WJN3"/>
<feature type="compositionally biased region" description="Acidic residues" evidence="1">
    <location>
        <begin position="67"/>
        <end position="77"/>
    </location>
</feature>
<reference evidence="4 5" key="1">
    <citation type="submission" date="2016-09" db="EMBL/GenBank/DDBJ databases">
        <title>The draft genome of Dichanthelium oligosanthes: A C3 panicoid grass species.</title>
        <authorList>
            <person name="Studer A.J."/>
            <person name="Schnable J.C."/>
            <person name="Brutnell T.P."/>
        </authorList>
    </citation>
    <scope>NUCLEOTIDE SEQUENCE [LARGE SCALE GENOMIC DNA]</scope>
    <source>
        <strain evidence="5">cv. Kellogg 1175</strain>
        <tissue evidence="4">Leaf</tissue>
    </source>
</reference>
<sequence>MIMGICLELIVVWLGGMDPSVRQFGNQDGGASIHSDESSGAYAADVLMEELQQGPSRKRKVKSSGADADDVVMEEPQDGPSPNKVDIDLAVDLMRFVFREGMPFLDNGSGRCFAERMLEDMSGFMVNMMFQDPGISQRNGPPRMWTITPTLDKDIAHAFAKETRKGIASELHGDFYGIYVDVIYIPSKRMPNMVLFARYLNGKGDVVERLLGVVPDPSSFGSSLKGAVGSMLSEAGLSLSKLRGQGHGLFGYRDEIFTELKTSVANENALEYYVHPYLCQLHSSLVHSSYDQFEVYELFQTVNVLSNLIQDCPQFTEKVCALIQKRGVNLDNDLKKPGETCWGSYYEALMKFATYLDPICDALYFVREVVEDNDQRYLAYKVLEGLTYDKIDVPPPLGLQSAKEWGAKRRGAEAKEARRSASVPRLSLPSESEGMEPSDCQSCNEGSGASIISDEYSGAYVADAVRKEPWRGPLRKKVKFSGACAAAVIKGDVQEGPSGTKVDIDQAIDLMRFAFREGMAFLDNGSGRSFADRMIVDMSGFMVNMMFEGPGVSQRDA</sequence>
<dbReference type="OrthoDB" id="666146at2759"/>
<evidence type="ECO:0000313" key="4">
    <source>
        <dbReference type="EMBL" id="OEL37544.1"/>
    </source>
</evidence>
<proteinExistence type="predicted"/>
<comment type="caution">
    <text evidence="4">The sequence shown here is derived from an EMBL/GenBank/DDBJ whole genome shotgun (WGS) entry which is preliminary data.</text>
</comment>